<dbReference type="GO" id="GO:0003743">
    <property type="term" value="F:translation initiation factor activity"/>
    <property type="evidence" value="ECO:0007669"/>
    <property type="project" value="UniProtKB-UniRule"/>
</dbReference>
<dbReference type="InterPro" id="IPR036788">
    <property type="entry name" value="T_IF-3_C_sf"/>
</dbReference>
<comment type="function">
    <text evidence="4">IF-3 binds to the 30S ribosomal subunit and shifts the equilibrium between 70S ribosomes and their 50S and 30S subunits in favor of the free subunits, thus enhancing the availability of 30S subunits on which protein synthesis initiation begins.</text>
</comment>
<keyword evidence="4" id="KW-0963">Cytoplasm</keyword>
<dbReference type="FunFam" id="3.30.110.10:FF:000001">
    <property type="entry name" value="Translation initiation factor IF-3"/>
    <property type="match status" value="1"/>
</dbReference>
<protein>
    <recommendedName>
        <fullName evidence="4 5">Translation initiation factor IF-3</fullName>
    </recommendedName>
</protein>
<comment type="subcellular location">
    <subcellularLocation>
        <location evidence="4">Cytoplasm</location>
    </subcellularLocation>
</comment>
<dbReference type="InterPro" id="IPR019815">
    <property type="entry name" value="Translation_initiation_fac_3_C"/>
</dbReference>
<evidence type="ECO:0000313" key="9">
    <source>
        <dbReference type="EMBL" id="MBO8432789.1"/>
    </source>
</evidence>
<dbReference type="GO" id="GO:0005829">
    <property type="term" value="C:cytosol"/>
    <property type="evidence" value="ECO:0007669"/>
    <property type="project" value="TreeGrafter"/>
</dbReference>
<organism evidence="9 10">
    <name type="scientific">Candidatus Pullibacteroides excrementavium</name>
    <dbReference type="NCBI Taxonomy" id="2840905"/>
    <lineage>
        <taxon>Bacteria</taxon>
        <taxon>Pseudomonadati</taxon>
        <taxon>Bacteroidota</taxon>
        <taxon>Bacteroidia</taxon>
        <taxon>Bacteroidales</taxon>
        <taxon>Candidatus Pullibacteroides</taxon>
    </lineage>
</organism>
<evidence type="ECO:0000256" key="1">
    <source>
        <dbReference type="ARBA" id="ARBA00005439"/>
    </source>
</evidence>
<accession>A0A9D9DRU4</accession>
<keyword evidence="3 4" id="KW-0648">Protein biosynthesis</keyword>
<dbReference type="PANTHER" id="PTHR10938">
    <property type="entry name" value="TRANSLATION INITIATION FACTOR IF-3"/>
    <property type="match status" value="1"/>
</dbReference>
<feature type="compositionally biased region" description="Low complexity" evidence="6">
    <location>
        <begin position="199"/>
        <end position="209"/>
    </location>
</feature>
<comment type="similarity">
    <text evidence="1 4">Belongs to the IF-3 family.</text>
</comment>
<dbReference type="AlphaFoldDB" id="A0A9D9DRU4"/>
<dbReference type="HAMAP" id="MF_00080">
    <property type="entry name" value="IF_3"/>
    <property type="match status" value="1"/>
</dbReference>
<reference evidence="9" key="1">
    <citation type="submission" date="2020-10" db="EMBL/GenBank/DDBJ databases">
        <authorList>
            <person name="Gilroy R."/>
        </authorList>
    </citation>
    <scope>NUCLEOTIDE SEQUENCE</scope>
    <source>
        <strain evidence="9">2889</strain>
    </source>
</reference>
<comment type="subunit">
    <text evidence="4">Monomer.</text>
</comment>
<dbReference type="SUPFAM" id="SSF55200">
    <property type="entry name" value="Translation initiation factor IF3, C-terminal domain"/>
    <property type="match status" value="1"/>
</dbReference>
<comment type="caution">
    <text evidence="9">The sequence shown here is derived from an EMBL/GenBank/DDBJ whole genome shotgun (WGS) entry which is preliminary data.</text>
</comment>
<evidence type="ECO:0000256" key="4">
    <source>
        <dbReference type="HAMAP-Rule" id="MF_00080"/>
    </source>
</evidence>
<dbReference type="NCBIfam" id="TIGR00168">
    <property type="entry name" value="infC"/>
    <property type="match status" value="1"/>
</dbReference>
<feature type="region of interest" description="Disordered" evidence="6">
    <location>
        <begin position="187"/>
        <end position="219"/>
    </location>
</feature>
<evidence type="ECO:0000256" key="3">
    <source>
        <dbReference type="ARBA" id="ARBA00022917"/>
    </source>
</evidence>
<dbReference type="GO" id="GO:0043022">
    <property type="term" value="F:ribosome binding"/>
    <property type="evidence" value="ECO:0007669"/>
    <property type="project" value="TreeGrafter"/>
</dbReference>
<reference evidence="9" key="2">
    <citation type="journal article" date="2021" name="PeerJ">
        <title>Extensive microbial diversity within the chicken gut microbiome revealed by metagenomics and culture.</title>
        <authorList>
            <person name="Gilroy R."/>
            <person name="Ravi A."/>
            <person name="Getino M."/>
            <person name="Pursley I."/>
            <person name="Horton D.L."/>
            <person name="Alikhan N.F."/>
            <person name="Baker D."/>
            <person name="Gharbi K."/>
            <person name="Hall N."/>
            <person name="Watson M."/>
            <person name="Adriaenssens E.M."/>
            <person name="Foster-Nyarko E."/>
            <person name="Jarju S."/>
            <person name="Secka A."/>
            <person name="Antonio M."/>
            <person name="Oren A."/>
            <person name="Chaudhuri R.R."/>
            <person name="La Ragione R."/>
            <person name="Hildebrand F."/>
            <person name="Pallen M.J."/>
        </authorList>
    </citation>
    <scope>NUCLEOTIDE SEQUENCE</scope>
    <source>
        <strain evidence="9">2889</strain>
    </source>
</reference>
<evidence type="ECO:0000256" key="5">
    <source>
        <dbReference type="NCBIfam" id="TIGR00168"/>
    </source>
</evidence>
<dbReference type="GO" id="GO:0032790">
    <property type="term" value="P:ribosome disassembly"/>
    <property type="evidence" value="ECO:0007669"/>
    <property type="project" value="TreeGrafter"/>
</dbReference>
<evidence type="ECO:0000259" key="8">
    <source>
        <dbReference type="Pfam" id="PF05198"/>
    </source>
</evidence>
<dbReference type="InterPro" id="IPR036787">
    <property type="entry name" value="T_IF-3_N_sf"/>
</dbReference>
<dbReference type="Pfam" id="PF00707">
    <property type="entry name" value="IF3_C"/>
    <property type="match status" value="1"/>
</dbReference>
<evidence type="ECO:0000259" key="7">
    <source>
        <dbReference type="Pfam" id="PF00707"/>
    </source>
</evidence>
<keyword evidence="2 4" id="KW-0396">Initiation factor</keyword>
<evidence type="ECO:0000313" key="10">
    <source>
        <dbReference type="Proteomes" id="UP000823612"/>
    </source>
</evidence>
<dbReference type="Proteomes" id="UP000823612">
    <property type="component" value="Unassembled WGS sequence"/>
</dbReference>
<dbReference type="InterPro" id="IPR019814">
    <property type="entry name" value="Translation_initiation_fac_3_N"/>
</dbReference>
<name>A0A9D9DRU4_9BACT</name>
<dbReference type="InterPro" id="IPR001288">
    <property type="entry name" value="Translation_initiation_fac_3"/>
</dbReference>
<dbReference type="Pfam" id="PF05198">
    <property type="entry name" value="IF3_N"/>
    <property type="match status" value="1"/>
</dbReference>
<dbReference type="PANTHER" id="PTHR10938:SF0">
    <property type="entry name" value="TRANSLATION INITIATION FACTOR IF-3, MITOCHONDRIAL"/>
    <property type="match status" value="1"/>
</dbReference>
<dbReference type="GO" id="GO:0016020">
    <property type="term" value="C:membrane"/>
    <property type="evidence" value="ECO:0007669"/>
    <property type="project" value="TreeGrafter"/>
</dbReference>
<dbReference type="SUPFAM" id="SSF54364">
    <property type="entry name" value="Translation initiation factor IF3, N-terminal domain"/>
    <property type="match status" value="1"/>
</dbReference>
<dbReference type="EMBL" id="JADIMZ010000088">
    <property type="protein sequence ID" value="MBO8432789.1"/>
    <property type="molecule type" value="Genomic_DNA"/>
</dbReference>
<sequence length="219" mass="24879">MPSNRNQNRGFRAPVRKEEEHRINRRITAPVVRVVGDNVEPAIMHLKEALRLAEDKGLDLVEISPSANPPVCKVIDYQKFLYEQKRKQKEIKAKSAKIVVKEIRLGPQTDDHDFNFKLNHAKRFLSEGSKVKVDVFFRGRTIVYKEQGEAMLLKFAEALLEFGKPESMPKLEGKRMMMMIQPVKTAVKKAAPKTEEPAAKPASASTAPAETERKDSEQE</sequence>
<dbReference type="Gene3D" id="3.10.20.80">
    <property type="entry name" value="Translation initiation factor 3 (IF-3), N-terminal domain"/>
    <property type="match status" value="1"/>
</dbReference>
<dbReference type="Gene3D" id="3.30.110.10">
    <property type="entry name" value="Translation initiation factor 3 (IF-3), C-terminal domain"/>
    <property type="match status" value="1"/>
</dbReference>
<evidence type="ECO:0000256" key="2">
    <source>
        <dbReference type="ARBA" id="ARBA00022540"/>
    </source>
</evidence>
<feature type="compositionally biased region" description="Basic and acidic residues" evidence="6">
    <location>
        <begin position="210"/>
        <end position="219"/>
    </location>
</feature>
<gene>
    <name evidence="4" type="primary">infC</name>
    <name evidence="9" type="ORF">IAB08_05800</name>
</gene>
<evidence type="ECO:0000256" key="6">
    <source>
        <dbReference type="SAM" id="MobiDB-lite"/>
    </source>
</evidence>
<feature type="domain" description="Translation initiation factor 3 C-terminal" evidence="7">
    <location>
        <begin position="98"/>
        <end position="182"/>
    </location>
</feature>
<feature type="domain" description="Translation initiation factor 3 N-terminal" evidence="8">
    <location>
        <begin position="23"/>
        <end position="90"/>
    </location>
</feature>
<proteinExistence type="inferred from homology"/>